<gene>
    <name evidence="2" type="ORF">HKD21_10250</name>
</gene>
<reference evidence="2" key="1">
    <citation type="submission" date="2020-04" db="EMBL/GenBank/DDBJ databases">
        <authorList>
            <person name="Sombolestani A."/>
        </authorList>
    </citation>
    <scope>NUCLEOTIDE SEQUENCE</scope>
    <source>
        <strain evidence="2">LMG 27748</strain>
    </source>
</reference>
<reference evidence="2" key="2">
    <citation type="submission" date="2020-11" db="EMBL/GenBank/DDBJ databases">
        <title>Description of novel Gluconobacter species.</title>
        <authorList>
            <person name="Cleenwerck I."/>
            <person name="Cnockaert M."/>
            <person name="Borremans W."/>
            <person name="Wieme A.D."/>
            <person name="De Vuyst L."/>
            <person name="Vandamme P."/>
        </authorList>
    </citation>
    <scope>NUCLEOTIDE SEQUENCE</scope>
    <source>
        <strain evidence="2">LMG 27748</strain>
    </source>
</reference>
<name>A0ABR9YF63_9PROT</name>
<dbReference type="RefSeq" id="WP_194255598.1">
    <property type="nucleotide sequence ID" value="NZ_JABCQO010000008.1"/>
</dbReference>
<keyword evidence="3" id="KW-1185">Reference proteome</keyword>
<comment type="caution">
    <text evidence="2">The sequence shown here is derived from an EMBL/GenBank/DDBJ whole genome shotgun (WGS) entry which is preliminary data.</text>
</comment>
<dbReference type="Proteomes" id="UP000630952">
    <property type="component" value="Unassembled WGS sequence"/>
</dbReference>
<evidence type="ECO:0000313" key="3">
    <source>
        <dbReference type="Proteomes" id="UP000630952"/>
    </source>
</evidence>
<evidence type="ECO:0008006" key="4">
    <source>
        <dbReference type="Google" id="ProtNLM"/>
    </source>
</evidence>
<proteinExistence type="predicted"/>
<dbReference type="EMBL" id="JABCQO010000008">
    <property type="protein sequence ID" value="MBF0877226.1"/>
    <property type="molecule type" value="Genomic_DNA"/>
</dbReference>
<accession>A0ABR9YF63</accession>
<feature type="region of interest" description="Disordered" evidence="1">
    <location>
        <begin position="1"/>
        <end position="22"/>
    </location>
</feature>
<evidence type="ECO:0000313" key="2">
    <source>
        <dbReference type="EMBL" id="MBF0877226.1"/>
    </source>
</evidence>
<organism evidence="2 3">
    <name type="scientific">Gluconobacter cerevisiae</name>
    <dbReference type="NCBI Taxonomy" id="1379734"/>
    <lineage>
        <taxon>Bacteria</taxon>
        <taxon>Pseudomonadati</taxon>
        <taxon>Pseudomonadota</taxon>
        <taxon>Alphaproteobacteria</taxon>
        <taxon>Acetobacterales</taxon>
        <taxon>Acetobacteraceae</taxon>
        <taxon>Gluconobacter</taxon>
    </lineage>
</organism>
<protein>
    <recommendedName>
        <fullName evidence="4">DUF465 domain-containing protein</fullName>
    </recommendedName>
</protein>
<feature type="compositionally biased region" description="Polar residues" evidence="1">
    <location>
        <begin position="1"/>
        <end position="12"/>
    </location>
</feature>
<evidence type="ECO:0000256" key="1">
    <source>
        <dbReference type="SAM" id="MobiDB-lite"/>
    </source>
</evidence>
<sequence>MANLPDNFSQSAFDAHWRPGSGDSATLTALKNKLSRIDTEIAADPTAVARLEWHRDTTIAQIRQLERAPMRRIVQEAA</sequence>